<organism evidence="2 3">
    <name type="scientific">Panaeolus cyanescens</name>
    <dbReference type="NCBI Taxonomy" id="181874"/>
    <lineage>
        <taxon>Eukaryota</taxon>
        <taxon>Fungi</taxon>
        <taxon>Dikarya</taxon>
        <taxon>Basidiomycota</taxon>
        <taxon>Agaricomycotina</taxon>
        <taxon>Agaricomycetes</taxon>
        <taxon>Agaricomycetidae</taxon>
        <taxon>Agaricales</taxon>
        <taxon>Agaricineae</taxon>
        <taxon>Galeropsidaceae</taxon>
        <taxon>Panaeolus</taxon>
    </lineage>
</organism>
<dbReference type="AlphaFoldDB" id="A0A409VZ68"/>
<dbReference type="Proteomes" id="UP000284842">
    <property type="component" value="Unassembled WGS sequence"/>
</dbReference>
<proteinExistence type="predicted"/>
<dbReference type="OrthoDB" id="3536723at2759"/>
<dbReference type="InParanoid" id="A0A409VZ68"/>
<accession>A0A409VZ68</accession>
<dbReference type="EMBL" id="NHTK01005910">
    <property type="protein sequence ID" value="PPQ71557.1"/>
    <property type="molecule type" value="Genomic_DNA"/>
</dbReference>
<feature type="signal peptide" evidence="1">
    <location>
        <begin position="1"/>
        <end position="19"/>
    </location>
</feature>
<comment type="caution">
    <text evidence="2">The sequence shown here is derived from an EMBL/GenBank/DDBJ whole genome shotgun (WGS) entry which is preliminary data.</text>
</comment>
<reference evidence="2 3" key="1">
    <citation type="journal article" date="2018" name="Evol. Lett.">
        <title>Horizontal gene cluster transfer increased hallucinogenic mushroom diversity.</title>
        <authorList>
            <person name="Reynolds H.T."/>
            <person name="Vijayakumar V."/>
            <person name="Gluck-Thaler E."/>
            <person name="Korotkin H.B."/>
            <person name="Matheny P.B."/>
            <person name="Slot J.C."/>
        </authorList>
    </citation>
    <scope>NUCLEOTIDE SEQUENCE [LARGE SCALE GENOMIC DNA]</scope>
    <source>
        <strain evidence="2 3">2629</strain>
    </source>
</reference>
<feature type="chain" id="PRO_5018998287" evidence="1">
    <location>
        <begin position="20"/>
        <end position="337"/>
    </location>
</feature>
<gene>
    <name evidence="2" type="ORF">CVT24_006438</name>
</gene>
<name>A0A409VZ68_9AGAR</name>
<keyword evidence="3" id="KW-1185">Reference proteome</keyword>
<sequence>MKFNLTLVVLSTLVSSTLGWFPTQGPYTIDTLLNLCVSGGENTYVGVRYSDNIYRTFAFDDCYPFEVNGHLIEAALFCKSVTCYGHPKLNCTGGAVPPVPIHIANGALLTNAGDFVQLIGQGPLSSESTRMKFTLTFVALSTLASSAFGQIPVLSEYVKLFQLCQAGGENTYVGVRYAGGNYKTFAFNECYPYVVDGNNAEMAVFCKGVTCYNNPNPDCTGGAVPPVPVPLLAGLTLINAAQWVQLLGQAVKYSDGQYRTFEFNECYPFDINGGIAQLAFFCKPVTCYLHPNPDCSGGTVPPVPIPIPAVAPIFLPNALDFIELVGKAATCQKNGLS</sequence>
<keyword evidence="1" id="KW-0732">Signal</keyword>
<evidence type="ECO:0000313" key="2">
    <source>
        <dbReference type="EMBL" id="PPQ71557.1"/>
    </source>
</evidence>
<evidence type="ECO:0000256" key="1">
    <source>
        <dbReference type="SAM" id="SignalP"/>
    </source>
</evidence>
<evidence type="ECO:0000313" key="3">
    <source>
        <dbReference type="Proteomes" id="UP000284842"/>
    </source>
</evidence>
<protein>
    <submittedName>
        <fullName evidence="2">Uncharacterized protein</fullName>
    </submittedName>
</protein>